<feature type="transmembrane region" description="Helical" evidence="1">
    <location>
        <begin position="21"/>
        <end position="42"/>
    </location>
</feature>
<dbReference type="EMBL" id="JAYKXN010000003">
    <property type="protein sequence ID" value="KAK7300900.1"/>
    <property type="molecule type" value="Genomic_DNA"/>
</dbReference>
<accession>A0AAN9JKI1</accession>
<name>A0AAN9JKI1_CLITE</name>
<keyword evidence="1" id="KW-0812">Transmembrane</keyword>
<feature type="transmembrane region" description="Helical" evidence="1">
    <location>
        <begin position="48"/>
        <end position="67"/>
    </location>
</feature>
<dbReference type="Proteomes" id="UP001359559">
    <property type="component" value="Unassembled WGS sequence"/>
</dbReference>
<keyword evidence="1" id="KW-0472">Membrane</keyword>
<evidence type="ECO:0000313" key="2">
    <source>
        <dbReference type="EMBL" id="KAK7300900.1"/>
    </source>
</evidence>
<comment type="caution">
    <text evidence="2">The sequence shown here is derived from an EMBL/GenBank/DDBJ whole genome shotgun (WGS) entry which is preliminary data.</text>
</comment>
<keyword evidence="1" id="KW-1133">Transmembrane helix</keyword>
<dbReference type="AlphaFoldDB" id="A0AAN9JKI1"/>
<reference evidence="2 3" key="1">
    <citation type="submission" date="2024-01" db="EMBL/GenBank/DDBJ databases">
        <title>The genomes of 5 underutilized Papilionoideae crops provide insights into root nodulation and disease resistance.</title>
        <authorList>
            <person name="Yuan L."/>
        </authorList>
    </citation>
    <scope>NUCLEOTIDE SEQUENCE [LARGE SCALE GENOMIC DNA]</scope>
    <source>
        <strain evidence="2">LY-2023</strain>
        <tissue evidence="2">Leaf</tissue>
    </source>
</reference>
<organism evidence="2 3">
    <name type="scientific">Clitoria ternatea</name>
    <name type="common">Butterfly pea</name>
    <dbReference type="NCBI Taxonomy" id="43366"/>
    <lineage>
        <taxon>Eukaryota</taxon>
        <taxon>Viridiplantae</taxon>
        <taxon>Streptophyta</taxon>
        <taxon>Embryophyta</taxon>
        <taxon>Tracheophyta</taxon>
        <taxon>Spermatophyta</taxon>
        <taxon>Magnoliopsida</taxon>
        <taxon>eudicotyledons</taxon>
        <taxon>Gunneridae</taxon>
        <taxon>Pentapetalae</taxon>
        <taxon>rosids</taxon>
        <taxon>fabids</taxon>
        <taxon>Fabales</taxon>
        <taxon>Fabaceae</taxon>
        <taxon>Papilionoideae</taxon>
        <taxon>50 kb inversion clade</taxon>
        <taxon>NPAAA clade</taxon>
        <taxon>indigoferoid/millettioid clade</taxon>
        <taxon>Phaseoleae</taxon>
        <taxon>Clitoria</taxon>
    </lineage>
</organism>
<evidence type="ECO:0000256" key="1">
    <source>
        <dbReference type="SAM" id="Phobius"/>
    </source>
</evidence>
<keyword evidence="3" id="KW-1185">Reference proteome</keyword>
<dbReference type="PROSITE" id="PS51257">
    <property type="entry name" value="PROKAR_LIPOPROTEIN"/>
    <property type="match status" value="1"/>
</dbReference>
<evidence type="ECO:0000313" key="3">
    <source>
        <dbReference type="Proteomes" id="UP001359559"/>
    </source>
</evidence>
<proteinExistence type="predicted"/>
<sequence length="71" mass="8188">MGVHTWRHCRPYHSFIYDFKATSLPCIVVSFACVCSISLTLHVNARVWLWRCVFISFSLSLALVYLLSFSS</sequence>
<protein>
    <submittedName>
        <fullName evidence="2">Uncharacterized protein</fullName>
    </submittedName>
</protein>
<gene>
    <name evidence="2" type="ORF">RJT34_11751</name>
</gene>